<dbReference type="InterPro" id="IPR022508">
    <property type="entry name" value="ABC_trspt_anch-rpt_ATP-bd"/>
</dbReference>
<dbReference type="CDD" id="cd03235">
    <property type="entry name" value="ABC_Metallic_Cations"/>
    <property type="match status" value="1"/>
</dbReference>
<evidence type="ECO:0000256" key="1">
    <source>
        <dbReference type="ARBA" id="ARBA00005417"/>
    </source>
</evidence>
<dbReference type="PROSITE" id="PS50893">
    <property type="entry name" value="ABC_TRANSPORTER_2"/>
    <property type="match status" value="1"/>
</dbReference>
<sequence length="270" mass="29059">MTSALSAHPREAAGATAAGHTDAALPLSCSQLRVNLGGRTVLDDISLDIEAGSVTVLLGPNGAGKTTLVKSLLGVLPLASGTVEARGERAYVPQRSEMEWDFPATAHDVVMLGLIRKLSRWRSPGKEHYKAVAHALSKVRMDAMKDRPIGEMSGGQRQRVMIARALVLEPAVLLLDEPFTGLDMPSQELLSDLFVSLAREGCAVVMSTHDLTHALHVADRVVLLNRRVIADAPPSELRDPGPWRETFRVSEHSPLLTHVASAVDAESKDH</sequence>
<evidence type="ECO:0000256" key="3">
    <source>
        <dbReference type="ARBA" id="ARBA00022741"/>
    </source>
</evidence>
<dbReference type="AlphaFoldDB" id="A0A1B0ZL48"/>
<dbReference type="KEGG" id="dva:DAD186_20780"/>
<evidence type="ECO:0000259" key="5">
    <source>
        <dbReference type="PROSITE" id="PS50893"/>
    </source>
</evidence>
<protein>
    <submittedName>
        <fullName evidence="6">Anchored repeat-type ABC transporter, ATP-binding subunit</fullName>
    </submittedName>
</protein>
<gene>
    <name evidence="6" type="ORF">DAD186_20780</name>
</gene>
<dbReference type="PANTHER" id="PTHR42734">
    <property type="entry name" value="METAL TRANSPORT SYSTEM ATP-BINDING PROTEIN TM_0124-RELATED"/>
    <property type="match status" value="1"/>
</dbReference>
<keyword evidence="2" id="KW-0813">Transport</keyword>
<dbReference type="InterPro" id="IPR050153">
    <property type="entry name" value="Metal_Ion_Import_ABC"/>
</dbReference>
<dbReference type="STRING" id="1630135.DAD186_20780"/>
<dbReference type="Pfam" id="PF00005">
    <property type="entry name" value="ABC_tran"/>
    <property type="match status" value="1"/>
</dbReference>
<evidence type="ECO:0000256" key="4">
    <source>
        <dbReference type="ARBA" id="ARBA00022840"/>
    </source>
</evidence>
<dbReference type="InterPro" id="IPR027417">
    <property type="entry name" value="P-loop_NTPase"/>
</dbReference>
<dbReference type="GO" id="GO:0005524">
    <property type="term" value="F:ATP binding"/>
    <property type="evidence" value="ECO:0007669"/>
    <property type="project" value="UniProtKB-KW"/>
</dbReference>
<keyword evidence="3" id="KW-0547">Nucleotide-binding</keyword>
<dbReference type="InterPro" id="IPR003593">
    <property type="entry name" value="AAA+_ATPase"/>
</dbReference>
<dbReference type="PATRIC" id="fig|1630135.4.peg.2077"/>
<dbReference type="PANTHER" id="PTHR42734:SF5">
    <property type="entry name" value="IRON TRANSPORT SYSTEM ATP-BINDING PROTEIN HI_0361-RELATED"/>
    <property type="match status" value="1"/>
</dbReference>
<dbReference type="RefSeq" id="WP_082991199.1">
    <property type="nucleotide sequence ID" value="NZ_CP012117.1"/>
</dbReference>
<dbReference type="InterPro" id="IPR003439">
    <property type="entry name" value="ABC_transporter-like_ATP-bd"/>
</dbReference>
<reference evidence="6 7" key="1">
    <citation type="submission" date="2015-06" db="EMBL/GenBank/DDBJ databases">
        <title>Investigation of pathophysiology for high-risk pregnancy and development of treatment modality based on it.</title>
        <authorList>
            <person name="Kim B.-C."/>
            <person name="Lim S."/>
        </authorList>
    </citation>
    <scope>NUCLEOTIDE SEQUENCE [LARGE SCALE GENOMIC DNA]</scope>
    <source>
        <strain evidence="6 7">AD1-86</strain>
    </source>
</reference>
<dbReference type="Gene3D" id="3.40.50.300">
    <property type="entry name" value="P-loop containing nucleotide triphosphate hydrolases"/>
    <property type="match status" value="1"/>
</dbReference>
<keyword evidence="4 6" id="KW-0067">ATP-binding</keyword>
<accession>A0A1B0ZL48</accession>
<dbReference type="SUPFAM" id="SSF52540">
    <property type="entry name" value="P-loop containing nucleoside triphosphate hydrolases"/>
    <property type="match status" value="1"/>
</dbReference>
<evidence type="ECO:0000313" key="6">
    <source>
        <dbReference type="EMBL" id="ANP28628.1"/>
    </source>
</evidence>
<feature type="domain" description="ABC transporter" evidence="5">
    <location>
        <begin position="27"/>
        <end position="251"/>
    </location>
</feature>
<organism evidence="6 7">
    <name type="scientific">Dermabacter vaginalis</name>
    <dbReference type="NCBI Taxonomy" id="1630135"/>
    <lineage>
        <taxon>Bacteria</taxon>
        <taxon>Bacillati</taxon>
        <taxon>Actinomycetota</taxon>
        <taxon>Actinomycetes</taxon>
        <taxon>Micrococcales</taxon>
        <taxon>Dermabacteraceae</taxon>
        <taxon>Dermabacter</taxon>
    </lineage>
</organism>
<dbReference type="PROSITE" id="PS00211">
    <property type="entry name" value="ABC_TRANSPORTER_1"/>
    <property type="match status" value="1"/>
</dbReference>
<dbReference type="EMBL" id="CP012117">
    <property type="protein sequence ID" value="ANP28628.1"/>
    <property type="molecule type" value="Genomic_DNA"/>
</dbReference>
<name>A0A1B0ZL48_9MICO</name>
<proteinExistence type="inferred from homology"/>
<evidence type="ECO:0000313" key="7">
    <source>
        <dbReference type="Proteomes" id="UP000092596"/>
    </source>
</evidence>
<dbReference type="Proteomes" id="UP000092596">
    <property type="component" value="Chromosome"/>
</dbReference>
<dbReference type="SMART" id="SM00382">
    <property type="entry name" value="AAA"/>
    <property type="match status" value="1"/>
</dbReference>
<dbReference type="GO" id="GO:0016887">
    <property type="term" value="F:ATP hydrolysis activity"/>
    <property type="evidence" value="ECO:0007669"/>
    <property type="project" value="InterPro"/>
</dbReference>
<comment type="similarity">
    <text evidence="1">Belongs to the ABC transporter superfamily.</text>
</comment>
<dbReference type="InterPro" id="IPR017871">
    <property type="entry name" value="ABC_transporter-like_CS"/>
</dbReference>
<evidence type="ECO:0000256" key="2">
    <source>
        <dbReference type="ARBA" id="ARBA00022448"/>
    </source>
</evidence>
<dbReference type="NCBIfam" id="TIGR03771">
    <property type="entry name" value="anch_rpt_ABC"/>
    <property type="match status" value="1"/>
</dbReference>